<dbReference type="FunFam" id="3.40.50.1820:FF:000025">
    <property type="entry name" value="putative methylesterase 11, chloroplastic"/>
    <property type="match status" value="1"/>
</dbReference>
<dbReference type="InterPro" id="IPR029058">
    <property type="entry name" value="AB_hydrolase_fold"/>
</dbReference>
<gene>
    <name evidence="4" type="ORF">TEA_029993</name>
</gene>
<dbReference type="GO" id="GO:0080030">
    <property type="term" value="F:methyl indole-3-acetate esterase activity"/>
    <property type="evidence" value="ECO:0007669"/>
    <property type="project" value="TreeGrafter"/>
</dbReference>
<dbReference type="AlphaFoldDB" id="A0A4S4ESM7"/>
<dbReference type="EMBL" id="SDRB02002429">
    <property type="protein sequence ID" value="THG19424.1"/>
    <property type="molecule type" value="Genomic_DNA"/>
</dbReference>
<reference evidence="4 5" key="1">
    <citation type="journal article" date="2018" name="Proc. Natl. Acad. Sci. U.S.A.">
        <title>Draft genome sequence of Camellia sinensis var. sinensis provides insights into the evolution of the tea genome and tea quality.</title>
        <authorList>
            <person name="Wei C."/>
            <person name="Yang H."/>
            <person name="Wang S."/>
            <person name="Zhao J."/>
            <person name="Liu C."/>
            <person name="Gao L."/>
            <person name="Xia E."/>
            <person name="Lu Y."/>
            <person name="Tai Y."/>
            <person name="She G."/>
            <person name="Sun J."/>
            <person name="Cao H."/>
            <person name="Tong W."/>
            <person name="Gao Q."/>
            <person name="Li Y."/>
            <person name="Deng W."/>
            <person name="Jiang X."/>
            <person name="Wang W."/>
            <person name="Chen Q."/>
            <person name="Zhang S."/>
            <person name="Li H."/>
            <person name="Wu J."/>
            <person name="Wang P."/>
            <person name="Li P."/>
            <person name="Shi C."/>
            <person name="Zheng F."/>
            <person name="Jian J."/>
            <person name="Huang B."/>
            <person name="Shan D."/>
            <person name="Shi M."/>
            <person name="Fang C."/>
            <person name="Yue Y."/>
            <person name="Li F."/>
            <person name="Li D."/>
            <person name="Wei S."/>
            <person name="Han B."/>
            <person name="Jiang C."/>
            <person name="Yin Y."/>
            <person name="Xia T."/>
            <person name="Zhang Z."/>
            <person name="Bennetzen J.L."/>
            <person name="Zhao S."/>
            <person name="Wan X."/>
        </authorList>
    </citation>
    <scope>NUCLEOTIDE SEQUENCE [LARGE SCALE GENOMIC DNA]</scope>
    <source>
        <strain evidence="5">cv. Shuchazao</strain>
        <tissue evidence="4">Leaf</tissue>
    </source>
</reference>
<organism evidence="4 5">
    <name type="scientific">Camellia sinensis var. sinensis</name>
    <name type="common">China tea</name>
    <dbReference type="NCBI Taxonomy" id="542762"/>
    <lineage>
        <taxon>Eukaryota</taxon>
        <taxon>Viridiplantae</taxon>
        <taxon>Streptophyta</taxon>
        <taxon>Embryophyta</taxon>
        <taxon>Tracheophyta</taxon>
        <taxon>Spermatophyta</taxon>
        <taxon>Magnoliopsida</taxon>
        <taxon>eudicotyledons</taxon>
        <taxon>Gunneridae</taxon>
        <taxon>Pentapetalae</taxon>
        <taxon>asterids</taxon>
        <taxon>Ericales</taxon>
        <taxon>Theaceae</taxon>
        <taxon>Camellia</taxon>
    </lineage>
</organism>
<feature type="region of interest" description="Disordered" evidence="2">
    <location>
        <begin position="57"/>
        <end position="82"/>
    </location>
</feature>
<dbReference type="Proteomes" id="UP000306102">
    <property type="component" value="Unassembled WGS sequence"/>
</dbReference>
<evidence type="ECO:0000313" key="5">
    <source>
        <dbReference type="Proteomes" id="UP000306102"/>
    </source>
</evidence>
<dbReference type="STRING" id="542762.A0A4S4ESM7"/>
<feature type="domain" description="AB hydrolase-1" evidence="3">
    <location>
        <begin position="97"/>
        <end position="445"/>
    </location>
</feature>
<feature type="region of interest" description="Disordered" evidence="2">
    <location>
        <begin position="1"/>
        <end position="28"/>
    </location>
</feature>
<dbReference type="InterPro" id="IPR045889">
    <property type="entry name" value="MES/HNL"/>
</dbReference>
<dbReference type="Gene3D" id="3.40.50.1820">
    <property type="entry name" value="alpha/beta hydrolase"/>
    <property type="match status" value="2"/>
</dbReference>
<dbReference type="PANTHER" id="PTHR10992:SF785">
    <property type="entry name" value="METHYLESTERASE 14, CHLOROPLASTIC-RELATED"/>
    <property type="match status" value="1"/>
</dbReference>
<accession>A0A4S4ESM7</accession>
<proteinExistence type="predicted"/>
<dbReference type="InterPro" id="IPR000073">
    <property type="entry name" value="AB_hydrolase_1"/>
</dbReference>
<dbReference type="PANTHER" id="PTHR10992">
    <property type="entry name" value="METHYLESTERASE FAMILY MEMBER"/>
    <property type="match status" value="1"/>
</dbReference>
<dbReference type="GO" id="GO:0009696">
    <property type="term" value="P:salicylic acid metabolic process"/>
    <property type="evidence" value="ECO:0007669"/>
    <property type="project" value="TreeGrafter"/>
</dbReference>
<evidence type="ECO:0000256" key="2">
    <source>
        <dbReference type="SAM" id="MobiDB-lite"/>
    </source>
</evidence>
<protein>
    <recommendedName>
        <fullName evidence="3">AB hydrolase-1 domain-containing protein</fullName>
    </recommendedName>
</protein>
<name>A0A4S4ESM7_CAMSN</name>
<dbReference type="SUPFAM" id="SSF53474">
    <property type="entry name" value="alpha/beta-Hydrolases"/>
    <property type="match status" value="1"/>
</dbReference>
<comment type="caution">
    <text evidence="4">The sequence shown here is derived from an EMBL/GenBank/DDBJ whole genome shotgun (WGS) entry which is preliminary data.</text>
</comment>
<feature type="compositionally biased region" description="Low complexity" evidence="2">
    <location>
        <begin position="58"/>
        <end position="69"/>
    </location>
</feature>
<dbReference type="GO" id="GO:0009694">
    <property type="term" value="P:jasmonic acid metabolic process"/>
    <property type="evidence" value="ECO:0007669"/>
    <property type="project" value="TreeGrafter"/>
</dbReference>
<sequence>MGNRFICMTKKDSKDNNGSKSKRMGRSQRKLLADEELIHRQALSMAIQQHQLSQRFDGSMSRRIGGSTSSRRRNLSDHFPNPKQLPEFLDSIKAKQFVLVHGEGFGAWCWYKTIALLEESGLLPTAIDLTGSGIDLTDTNSVTTLADYSKPLINFLQDLPEDEKVILVGHSSGGACISYALEHFSKKISKAIFLCATMVLDGQRPFDVFAEEWVLLAVWLDGGACSRHCGGGGCVLLAMKVVVELWWWCFAGRVVGLWGMCGSGDKNWKWLFLPSSISWNDLVETLYIIIFGVDVVGVRVWSIPVLGFCVLHMRSKMVARDSVQLGSAELFMQESKFLIYGNGKDNPPTGFMFEKQNLRGLYFNQSPTKDVALAMVSMRSIPLGPIMEKLSLSPENYGTGRRFFIQTLDDHALSPDVQEKLVRENPPEGVFKIKGSDHCPFFSKPQSLHKILLEIAQIP</sequence>
<evidence type="ECO:0000313" key="4">
    <source>
        <dbReference type="EMBL" id="THG19424.1"/>
    </source>
</evidence>
<dbReference type="GO" id="GO:0080031">
    <property type="term" value="F:methyl salicylate esterase activity"/>
    <property type="evidence" value="ECO:0007669"/>
    <property type="project" value="TreeGrafter"/>
</dbReference>
<keyword evidence="5" id="KW-1185">Reference proteome</keyword>
<dbReference type="GO" id="GO:0080032">
    <property type="term" value="F:methyl jasmonate esterase activity"/>
    <property type="evidence" value="ECO:0007669"/>
    <property type="project" value="TreeGrafter"/>
</dbReference>
<keyword evidence="1" id="KW-0378">Hydrolase</keyword>
<evidence type="ECO:0000259" key="3">
    <source>
        <dbReference type="Pfam" id="PF12697"/>
    </source>
</evidence>
<evidence type="ECO:0000256" key="1">
    <source>
        <dbReference type="ARBA" id="ARBA00022801"/>
    </source>
</evidence>
<dbReference type="Pfam" id="PF12697">
    <property type="entry name" value="Abhydrolase_6"/>
    <property type="match status" value="1"/>
</dbReference>